<evidence type="ECO:0008006" key="3">
    <source>
        <dbReference type="Google" id="ProtNLM"/>
    </source>
</evidence>
<evidence type="ECO:0000313" key="1">
    <source>
        <dbReference type="EMBL" id="TFK49354.1"/>
    </source>
</evidence>
<name>A0A5C3MVJ4_9AGAM</name>
<sequence length="236" mass="26994">MAHCRETIVKYTLPAELWIMVFRHAVTDPVYCHLVMDHSVFIPAQFPWLDIPTIIRELAFRRVLVSVSKLFRMLALPFLYEHVIITSPDQGVDLREKLRVGGYGRCVRSALIAPTKPYPAADPLENAMEWIKPQIALSILGECPNIRTVIRPSWFALSRTPAGNIARLDWKYFCKDNAPLLYLVAANVPDIRYLSVTFVRYCGRSLFPPTRKLTLPLVTTLRLPYFDGHVDAHFGD</sequence>
<reference evidence="1 2" key="1">
    <citation type="journal article" date="2019" name="Nat. Ecol. Evol.">
        <title>Megaphylogeny resolves global patterns of mushroom evolution.</title>
        <authorList>
            <person name="Varga T."/>
            <person name="Krizsan K."/>
            <person name="Foldi C."/>
            <person name="Dima B."/>
            <person name="Sanchez-Garcia M."/>
            <person name="Sanchez-Ramirez S."/>
            <person name="Szollosi G.J."/>
            <person name="Szarkandi J.G."/>
            <person name="Papp V."/>
            <person name="Albert L."/>
            <person name="Andreopoulos W."/>
            <person name="Angelini C."/>
            <person name="Antonin V."/>
            <person name="Barry K.W."/>
            <person name="Bougher N.L."/>
            <person name="Buchanan P."/>
            <person name="Buyck B."/>
            <person name="Bense V."/>
            <person name="Catcheside P."/>
            <person name="Chovatia M."/>
            <person name="Cooper J."/>
            <person name="Damon W."/>
            <person name="Desjardin D."/>
            <person name="Finy P."/>
            <person name="Geml J."/>
            <person name="Haridas S."/>
            <person name="Hughes K."/>
            <person name="Justo A."/>
            <person name="Karasinski D."/>
            <person name="Kautmanova I."/>
            <person name="Kiss B."/>
            <person name="Kocsube S."/>
            <person name="Kotiranta H."/>
            <person name="LaButti K.M."/>
            <person name="Lechner B.E."/>
            <person name="Liimatainen K."/>
            <person name="Lipzen A."/>
            <person name="Lukacs Z."/>
            <person name="Mihaltcheva S."/>
            <person name="Morgado L.N."/>
            <person name="Niskanen T."/>
            <person name="Noordeloos M.E."/>
            <person name="Ohm R.A."/>
            <person name="Ortiz-Santana B."/>
            <person name="Ovrebo C."/>
            <person name="Racz N."/>
            <person name="Riley R."/>
            <person name="Savchenko A."/>
            <person name="Shiryaev A."/>
            <person name="Soop K."/>
            <person name="Spirin V."/>
            <person name="Szebenyi C."/>
            <person name="Tomsovsky M."/>
            <person name="Tulloss R.E."/>
            <person name="Uehling J."/>
            <person name="Grigoriev I.V."/>
            <person name="Vagvolgyi C."/>
            <person name="Papp T."/>
            <person name="Martin F.M."/>
            <person name="Miettinen O."/>
            <person name="Hibbett D.S."/>
            <person name="Nagy L.G."/>
        </authorList>
    </citation>
    <scope>NUCLEOTIDE SEQUENCE [LARGE SCALE GENOMIC DNA]</scope>
    <source>
        <strain evidence="1 2">OMC1185</strain>
    </source>
</reference>
<keyword evidence="2" id="KW-1185">Reference proteome</keyword>
<accession>A0A5C3MVJ4</accession>
<protein>
    <recommendedName>
        <fullName evidence="3">F-box domain-containing protein</fullName>
    </recommendedName>
</protein>
<organism evidence="1 2">
    <name type="scientific">Heliocybe sulcata</name>
    <dbReference type="NCBI Taxonomy" id="5364"/>
    <lineage>
        <taxon>Eukaryota</taxon>
        <taxon>Fungi</taxon>
        <taxon>Dikarya</taxon>
        <taxon>Basidiomycota</taxon>
        <taxon>Agaricomycotina</taxon>
        <taxon>Agaricomycetes</taxon>
        <taxon>Gloeophyllales</taxon>
        <taxon>Gloeophyllaceae</taxon>
        <taxon>Heliocybe</taxon>
    </lineage>
</organism>
<dbReference type="Proteomes" id="UP000305948">
    <property type="component" value="Unassembled WGS sequence"/>
</dbReference>
<proteinExistence type="predicted"/>
<dbReference type="EMBL" id="ML213516">
    <property type="protein sequence ID" value="TFK49354.1"/>
    <property type="molecule type" value="Genomic_DNA"/>
</dbReference>
<dbReference type="AlphaFoldDB" id="A0A5C3MVJ4"/>
<gene>
    <name evidence="1" type="ORF">OE88DRAFT_413663</name>
</gene>
<dbReference type="OrthoDB" id="3232644at2759"/>
<evidence type="ECO:0000313" key="2">
    <source>
        <dbReference type="Proteomes" id="UP000305948"/>
    </source>
</evidence>